<dbReference type="OrthoDB" id="9792015at2"/>
<dbReference type="InterPro" id="IPR002716">
    <property type="entry name" value="PIN_dom"/>
</dbReference>
<feature type="domain" description="PIN" evidence="1">
    <location>
        <begin position="7"/>
        <end position="123"/>
    </location>
</feature>
<dbReference type="Proteomes" id="UP000321201">
    <property type="component" value="Unassembled WGS sequence"/>
</dbReference>
<comment type="caution">
    <text evidence="2">The sequence shown here is derived from an EMBL/GenBank/DDBJ whole genome shotgun (WGS) entry which is preliminary data.</text>
</comment>
<organism evidence="2 3">
    <name type="scientific">Pelomicrobium methylotrophicum</name>
    <dbReference type="NCBI Taxonomy" id="2602750"/>
    <lineage>
        <taxon>Bacteria</taxon>
        <taxon>Pseudomonadati</taxon>
        <taxon>Pseudomonadota</taxon>
        <taxon>Hydrogenophilia</taxon>
        <taxon>Hydrogenophilia incertae sedis</taxon>
        <taxon>Pelomicrobium</taxon>
    </lineage>
</organism>
<keyword evidence="3" id="KW-1185">Reference proteome</keyword>
<dbReference type="Gene3D" id="3.40.50.1010">
    <property type="entry name" value="5'-nuclease"/>
    <property type="match status" value="1"/>
</dbReference>
<dbReference type="EMBL" id="VPFL01000002">
    <property type="protein sequence ID" value="TXF13316.1"/>
    <property type="molecule type" value="Genomic_DNA"/>
</dbReference>
<protein>
    <submittedName>
        <fullName evidence="2">PIN domain-containing protein</fullName>
    </submittedName>
</protein>
<dbReference type="AlphaFoldDB" id="A0A5C7EPI9"/>
<dbReference type="CDD" id="cd18692">
    <property type="entry name" value="PIN_VapC-like"/>
    <property type="match status" value="1"/>
</dbReference>
<dbReference type="InParanoid" id="A0A5C7EPI9"/>
<evidence type="ECO:0000313" key="3">
    <source>
        <dbReference type="Proteomes" id="UP000321201"/>
    </source>
</evidence>
<dbReference type="Pfam" id="PF01850">
    <property type="entry name" value="PIN"/>
    <property type="match status" value="1"/>
</dbReference>
<evidence type="ECO:0000313" key="2">
    <source>
        <dbReference type="EMBL" id="TXF13316.1"/>
    </source>
</evidence>
<accession>A0A5C7EPI9</accession>
<dbReference type="SUPFAM" id="SSF88723">
    <property type="entry name" value="PIN domain-like"/>
    <property type="match status" value="1"/>
</dbReference>
<proteinExistence type="predicted"/>
<gene>
    <name evidence="2" type="ORF">FR698_01910</name>
</gene>
<reference evidence="2 3" key="1">
    <citation type="submission" date="2019-08" db="EMBL/GenBank/DDBJ databases">
        <title>Pelomicrobium methylotrophicum gen. nov., sp. nov. a moderately thermophilic, facultatively anaerobic, lithoautotrophic and methylotrophic bacterium isolated from a terrestrial mud volcano.</title>
        <authorList>
            <person name="Slobodkina G.B."/>
            <person name="Merkel A.Y."/>
            <person name="Slobodkin A.I."/>
        </authorList>
    </citation>
    <scope>NUCLEOTIDE SEQUENCE [LARGE SCALE GENOMIC DNA]</scope>
    <source>
        <strain evidence="2 3">SM250</strain>
    </source>
</reference>
<dbReference type="InterPro" id="IPR029060">
    <property type="entry name" value="PIN-like_dom_sf"/>
</dbReference>
<sequence>MSGVSCFVDTNVLVYFRDASEPKKQAKAAAWLAALWRTKAGRISTQVLSEFYVTVTQRLNPGMKKAVARADVRNLAAWHPIPVDTSVIEGAWTIQDRHKLSWWDALIVAAAQKANCAYLLSEDFQDAQTFAGVRVVNPFAHEPGTVLDRLR</sequence>
<evidence type="ECO:0000259" key="1">
    <source>
        <dbReference type="Pfam" id="PF01850"/>
    </source>
</evidence>
<name>A0A5C7EPI9_9PROT</name>
<dbReference type="RefSeq" id="WP_147798490.1">
    <property type="nucleotide sequence ID" value="NZ_VPFL01000002.1"/>
</dbReference>